<organism evidence="4 5">
    <name type="scientific">Paraburkholderia caballeronis</name>
    <dbReference type="NCBI Taxonomy" id="416943"/>
    <lineage>
        <taxon>Bacteria</taxon>
        <taxon>Pseudomonadati</taxon>
        <taxon>Pseudomonadota</taxon>
        <taxon>Betaproteobacteria</taxon>
        <taxon>Burkholderiales</taxon>
        <taxon>Burkholderiaceae</taxon>
        <taxon>Paraburkholderia</taxon>
    </lineage>
</organism>
<dbReference type="EMBL" id="FOAJ01000013">
    <property type="protein sequence ID" value="SEL75730.1"/>
    <property type="molecule type" value="Genomic_DNA"/>
</dbReference>
<dbReference type="Pfam" id="PF01522">
    <property type="entry name" value="Polysacc_deac_1"/>
    <property type="match status" value="1"/>
</dbReference>
<gene>
    <name evidence="4" type="ORF">SAMN05192542_11316</name>
</gene>
<keyword evidence="1" id="KW-0732">Signal</keyword>
<evidence type="ECO:0000313" key="4">
    <source>
        <dbReference type="EMBL" id="SEL75730.1"/>
    </source>
</evidence>
<dbReference type="OrthoDB" id="9814639at2"/>
<sequence>MSAASLSHPGAPGANGHRTGAAPPPLQPDRDATRPSAAATLPRVAILGYHRFGTASDDEMTVRIATFRTHVAWLRDNGFAVVPLRDVVAWRHDGHAPIPPKTVALTVDDGHPSVRDLLAPVVLHERLPVTLFVHPPAVAGMPQMLGWDDLRTLRQTTLFDVQPYMWWYPDLAAMERLRAPDTFRAFVLAQFGDGREQIRQRLGGDADLLAWAPGLCDEELIGFAKQSGYVAGFTLDARRVTPEAQTFALPRFPMVDRCTPAMLGRLLGETTDAA</sequence>
<accession>A0A1H7SSZ4</accession>
<dbReference type="Proteomes" id="UP000199120">
    <property type="component" value="Unassembled WGS sequence"/>
</dbReference>
<evidence type="ECO:0000256" key="1">
    <source>
        <dbReference type="ARBA" id="ARBA00022729"/>
    </source>
</evidence>
<keyword evidence="5" id="KW-1185">Reference proteome</keyword>
<evidence type="ECO:0000259" key="3">
    <source>
        <dbReference type="PROSITE" id="PS51677"/>
    </source>
</evidence>
<dbReference type="GO" id="GO:0016810">
    <property type="term" value="F:hydrolase activity, acting on carbon-nitrogen (but not peptide) bonds"/>
    <property type="evidence" value="ECO:0007669"/>
    <property type="project" value="InterPro"/>
</dbReference>
<dbReference type="InterPro" id="IPR051398">
    <property type="entry name" value="Polysacch_Deacetylase"/>
</dbReference>
<protein>
    <submittedName>
        <fullName evidence="4">Polysaccharide deacetylase</fullName>
    </submittedName>
</protein>
<name>A0A1H7SSZ4_9BURK</name>
<dbReference type="AlphaFoldDB" id="A0A1H7SSZ4"/>
<evidence type="ECO:0000313" key="5">
    <source>
        <dbReference type="Proteomes" id="UP000199120"/>
    </source>
</evidence>
<feature type="region of interest" description="Disordered" evidence="2">
    <location>
        <begin position="1"/>
        <end position="35"/>
    </location>
</feature>
<dbReference type="PROSITE" id="PS51677">
    <property type="entry name" value="NODB"/>
    <property type="match status" value="1"/>
</dbReference>
<dbReference type="SUPFAM" id="SSF88713">
    <property type="entry name" value="Glycoside hydrolase/deacetylase"/>
    <property type="match status" value="1"/>
</dbReference>
<dbReference type="PANTHER" id="PTHR34216:SF7">
    <property type="entry name" value="POLY-BETA-1,6-N-ACETYL-D-GLUCOSAMINE N-DEACETYLASE"/>
    <property type="match status" value="1"/>
</dbReference>
<dbReference type="RefSeq" id="WP_090550385.1">
    <property type="nucleotide sequence ID" value="NZ_FNSR01000002.1"/>
</dbReference>
<dbReference type="GO" id="GO:0005975">
    <property type="term" value="P:carbohydrate metabolic process"/>
    <property type="evidence" value="ECO:0007669"/>
    <property type="project" value="InterPro"/>
</dbReference>
<proteinExistence type="predicted"/>
<dbReference type="STRING" id="416943.SAMN05445871_5112"/>
<dbReference type="Gene3D" id="3.20.20.370">
    <property type="entry name" value="Glycoside hydrolase/deacetylase"/>
    <property type="match status" value="1"/>
</dbReference>
<dbReference type="PANTHER" id="PTHR34216">
    <property type="match status" value="1"/>
</dbReference>
<feature type="domain" description="NodB homology" evidence="3">
    <location>
        <begin position="101"/>
        <end position="274"/>
    </location>
</feature>
<evidence type="ECO:0000256" key="2">
    <source>
        <dbReference type="SAM" id="MobiDB-lite"/>
    </source>
</evidence>
<dbReference type="InterPro" id="IPR002509">
    <property type="entry name" value="NODB_dom"/>
</dbReference>
<dbReference type="CDD" id="cd10918">
    <property type="entry name" value="CE4_NodB_like_5s_6s"/>
    <property type="match status" value="1"/>
</dbReference>
<dbReference type="InterPro" id="IPR011330">
    <property type="entry name" value="Glyco_hydro/deAcase_b/a-brl"/>
</dbReference>
<reference evidence="5" key="1">
    <citation type="submission" date="2016-10" db="EMBL/GenBank/DDBJ databases">
        <authorList>
            <person name="Varghese N."/>
            <person name="Submissions S."/>
        </authorList>
    </citation>
    <scope>NUCLEOTIDE SEQUENCE [LARGE SCALE GENOMIC DNA]</scope>
    <source>
        <strain evidence="5">LMG 26416</strain>
    </source>
</reference>